<dbReference type="GO" id="GO:0032993">
    <property type="term" value="C:protein-DNA complex"/>
    <property type="evidence" value="ECO:0007669"/>
    <property type="project" value="TreeGrafter"/>
</dbReference>
<dbReference type="PANTHER" id="PTHR48111">
    <property type="entry name" value="REGULATOR OF RPOS"/>
    <property type="match status" value="1"/>
</dbReference>
<feature type="DNA-binding region" description="OmpR/PhoB-type" evidence="2">
    <location>
        <begin position="1"/>
        <end position="97"/>
    </location>
</feature>
<dbReference type="Pfam" id="PF00486">
    <property type="entry name" value="Trans_reg_C"/>
    <property type="match status" value="1"/>
</dbReference>
<organism evidence="4">
    <name type="scientific">Oscillatoriales cyanobacterium SpSt-418</name>
    <dbReference type="NCBI Taxonomy" id="2282169"/>
    <lineage>
        <taxon>Bacteria</taxon>
        <taxon>Bacillati</taxon>
        <taxon>Cyanobacteriota</taxon>
        <taxon>Cyanophyceae</taxon>
        <taxon>Oscillatoriophycideae</taxon>
        <taxon>Oscillatoriales</taxon>
    </lineage>
</organism>
<evidence type="ECO:0000256" key="1">
    <source>
        <dbReference type="ARBA" id="ARBA00023125"/>
    </source>
</evidence>
<dbReference type="InterPro" id="IPR001867">
    <property type="entry name" value="OmpR/PhoB-type_DNA-bd"/>
</dbReference>
<dbReference type="EMBL" id="DSRU01000336">
    <property type="protein sequence ID" value="HFN00684.1"/>
    <property type="molecule type" value="Genomic_DNA"/>
</dbReference>
<dbReference type="CDD" id="cd00383">
    <property type="entry name" value="trans_reg_C"/>
    <property type="match status" value="1"/>
</dbReference>
<dbReference type="SUPFAM" id="SSF47226">
    <property type="entry name" value="Histidine-containing phosphotransfer domain, HPT domain"/>
    <property type="match status" value="1"/>
</dbReference>
<dbReference type="SUPFAM" id="SSF46894">
    <property type="entry name" value="C-terminal effector domain of the bipartite response regulators"/>
    <property type="match status" value="1"/>
</dbReference>
<comment type="caution">
    <text evidence="4">The sequence shown here is derived from an EMBL/GenBank/DDBJ whole genome shotgun (WGS) entry which is preliminary data.</text>
</comment>
<dbReference type="GO" id="GO:0006355">
    <property type="term" value="P:regulation of DNA-templated transcription"/>
    <property type="evidence" value="ECO:0007669"/>
    <property type="project" value="InterPro"/>
</dbReference>
<dbReference type="InterPro" id="IPR016032">
    <property type="entry name" value="Sig_transdc_resp-reg_C-effctor"/>
</dbReference>
<sequence>LTFERLRLDPVSREVTYDGQLLKIGRKEYLILELLLRHPSQVFNRHDIIDRLWSLDEEVPTEATVKSHVRSIRRKLEQVNASELIETLYGQGYRLNPAFLAPPTPQPLSADNFQVDTLTAQVWQRAYAKSLAKLSEIEQAIATLQSGSFEEPLRQQTIFTVHKLAGSLYVFGFEVAAQLLQQAEDELRQAIVPPETAAKLLQWLQIVRLELAGQQSSNIQIQTALLPPTCSKL</sequence>
<protein>
    <submittedName>
        <fullName evidence="4">Transcriptional regulator</fullName>
    </submittedName>
</protein>
<dbReference type="PANTHER" id="PTHR48111:SF15">
    <property type="entry name" value="OMPR SUBFAMILY"/>
    <property type="match status" value="1"/>
</dbReference>
<name>A0A7C3KHM2_9CYAN</name>
<dbReference type="Gene3D" id="1.10.10.10">
    <property type="entry name" value="Winged helix-like DNA-binding domain superfamily/Winged helix DNA-binding domain"/>
    <property type="match status" value="1"/>
</dbReference>
<evidence type="ECO:0000259" key="3">
    <source>
        <dbReference type="PROSITE" id="PS51755"/>
    </source>
</evidence>
<dbReference type="InterPro" id="IPR039420">
    <property type="entry name" value="WalR-like"/>
</dbReference>
<dbReference type="InterPro" id="IPR036388">
    <property type="entry name" value="WH-like_DNA-bd_sf"/>
</dbReference>
<proteinExistence type="predicted"/>
<dbReference type="PROSITE" id="PS51755">
    <property type="entry name" value="OMPR_PHOB"/>
    <property type="match status" value="1"/>
</dbReference>
<evidence type="ECO:0000256" key="2">
    <source>
        <dbReference type="PROSITE-ProRule" id="PRU01091"/>
    </source>
</evidence>
<dbReference type="GO" id="GO:0005829">
    <property type="term" value="C:cytosol"/>
    <property type="evidence" value="ECO:0007669"/>
    <property type="project" value="TreeGrafter"/>
</dbReference>
<feature type="domain" description="OmpR/PhoB-type" evidence="3">
    <location>
        <begin position="1"/>
        <end position="97"/>
    </location>
</feature>
<dbReference type="AlphaFoldDB" id="A0A7C3KHM2"/>
<dbReference type="GO" id="GO:0000156">
    <property type="term" value="F:phosphorelay response regulator activity"/>
    <property type="evidence" value="ECO:0007669"/>
    <property type="project" value="TreeGrafter"/>
</dbReference>
<feature type="non-terminal residue" evidence="4">
    <location>
        <position position="1"/>
    </location>
</feature>
<keyword evidence="1 2" id="KW-0238">DNA-binding</keyword>
<accession>A0A7C3KHM2</accession>
<reference evidence="4" key="1">
    <citation type="journal article" date="2020" name="mSystems">
        <title>Genome- and Community-Level Interaction Insights into Carbon Utilization and Element Cycling Functions of Hydrothermarchaeota in Hydrothermal Sediment.</title>
        <authorList>
            <person name="Zhou Z."/>
            <person name="Liu Y."/>
            <person name="Xu W."/>
            <person name="Pan J."/>
            <person name="Luo Z.H."/>
            <person name="Li M."/>
        </authorList>
    </citation>
    <scope>NUCLEOTIDE SEQUENCE [LARGE SCALE GENOMIC DNA]</scope>
    <source>
        <strain evidence="4">SpSt-418</strain>
    </source>
</reference>
<gene>
    <name evidence="4" type="ORF">ENR64_23615</name>
</gene>
<dbReference type="SMART" id="SM00862">
    <property type="entry name" value="Trans_reg_C"/>
    <property type="match status" value="1"/>
</dbReference>
<evidence type="ECO:0000313" key="4">
    <source>
        <dbReference type="EMBL" id="HFN00684.1"/>
    </source>
</evidence>
<dbReference type="GO" id="GO:0000976">
    <property type="term" value="F:transcription cis-regulatory region binding"/>
    <property type="evidence" value="ECO:0007669"/>
    <property type="project" value="TreeGrafter"/>
</dbReference>
<dbReference type="InterPro" id="IPR036641">
    <property type="entry name" value="HPT_dom_sf"/>
</dbReference>